<accession>A0A5S9QB26</accession>
<evidence type="ECO:0000256" key="4">
    <source>
        <dbReference type="ARBA" id="ARBA00022630"/>
    </source>
</evidence>
<comment type="cofactor">
    <cofactor evidence="1">
        <name>FAD</name>
        <dbReference type="ChEBI" id="CHEBI:57692"/>
    </cofactor>
</comment>
<dbReference type="EC" id="1.14.13.-" evidence="10"/>
<organism evidence="10 11">
    <name type="scientific">BD1-7 clade bacterium</name>
    <dbReference type="NCBI Taxonomy" id="2029982"/>
    <lineage>
        <taxon>Bacteria</taxon>
        <taxon>Pseudomonadati</taxon>
        <taxon>Pseudomonadota</taxon>
        <taxon>Gammaproteobacteria</taxon>
        <taxon>Cellvibrionales</taxon>
        <taxon>Spongiibacteraceae</taxon>
        <taxon>BD1-7 clade</taxon>
    </lineage>
</organism>
<feature type="domain" description="FAD-binding" evidence="9">
    <location>
        <begin position="9"/>
        <end position="358"/>
    </location>
</feature>
<dbReference type="SUPFAM" id="SSF51905">
    <property type="entry name" value="FAD/NAD(P)-binding domain"/>
    <property type="match status" value="1"/>
</dbReference>
<evidence type="ECO:0000313" key="11">
    <source>
        <dbReference type="Proteomes" id="UP000441399"/>
    </source>
</evidence>
<dbReference type="OrthoDB" id="9769565at2"/>
<dbReference type="GO" id="GO:0071949">
    <property type="term" value="F:FAD binding"/>
    <property type="evidence" value="ECO:0007669"/>
    <property type="project" value="InterPro"/>
</dbReference>
<dbReference type="Gene3D" id="3.50.50.60">
    <property type="entry name" value="FAD/NAD(P)-binding domain"/>
    <property type="match status" value="2"/>
</dbReference>
<keyword evidence="7" id="KW-0503">Monooxygenase</keyword>
<keyword evidence="4" id="KW-0285">Flavoprotein</keyword>
<proteinExistence type="inferred from homology"/>
<dbReference type="EMBL" id="CACSIO010000023">
    <property type="protein sequence ID" value="CAA0115385.1"/>
    <property type="molecule type" value="Genomic_DNA"/>
</dbReference>
<dbReference type="GO" id="GO:0006744">
    <property type="term" value="P:ubiquinone biosynthetic process"/>
    <property type="evidence" value="ECO:0007669"/>
    <property type="project" value="UniProtKB-UniPathway"/>
</dbReference>
<dbReference type="GO" id="GO:0110142">
    <property type="term" value="C:ubiquinone biosynthesis complex"/>
    <property type="evidence" value="ECO:0007669"/>
    <property type="project" value="UniProtKB-ARBA"/>
</dbReference>
<gene>
    <name evidence="10" type="primary">ubiI</name>
    <name evidence="10" type="ORF">OPDIPICF_01721</name>
</gene>
<evidence type="ECO:0000259" key="9">
    <source>
        <dbReference type="Pfam" id="PF01494"/>
    </source>
</evidence>
<comment type="similarity">
    <text evidence="3">Belongs to the UbiH/COQ6 family.</text>
</comment>
<dbReference type="InterPro" id="IPR002938">
    <property type="entry name" value="FAD-bd"/>
</dbReference>
<evidence type="ECO:0000256" key="2">
    <source>
        <dbReference type="ARBA" id="ARBA00004749"/>
    </source>
</evidence>
<comment type="pathway">
    <text evidence="2">Cofactor biosynthesis; ubiquinone biosynthesis.</text>
</comment>
<dbReference type="PROSITE" id="PS01304">
    <property type="entry name" value="UBIH"/>
    <property type="match status" value="1"/>
</dbReference>
<dbReference type="UniPathway" id="UPA00232"/>
<name>A0A5S9QB26_9GAMM</name>
<dbReference type="InterPro" id="IPR018168">
    <property type="entry name" value="Ubi_Hdrlase_CS"/>
</dbReference>
<dbReference type="InterPro" id="IPR051205">
    <property type="entry name" value="UbiH/COQ6_monooxygenase"/>
</dbReference>
<evidence type="ECO:0000256" key="5">
    <source>
        <dbReference type="ARBA" id="ARBA00022827"/>
    </source>
</evidence>
<comment type="subunit">
    <text evidence="8">Component of the Ubi complex metabolon, which regroups five ubiquinone biosynthesis proteins (UbiE, UbiF, UbiG, UbiH and UbiI) and two accessory factors (UbiK and the lipid-binding protein UbiJ).</text>
</comment>
<dbReference type="Pfam" id="PF01494">
    <property type="entry name" value="FAD_binding_3"/>
    <property type="match status" value="1"/>
</dbReference>
<dbReference type="InterPro" id="IPR010971">
    <property type="entry name" value="UbiH/COQ6"/>
</dbReference>
<dbReference type="PRINTS" id="PR00420">
    <property type="entry name" value="RNGMNOXGNASE"/>
</dbReference>
<dbReference type="PANTHER" id="PTHR43876:SF7">
    <property type="entry name" value="UBIQUINONE BIOSYNTHESIS MONOOXYGENASE COQ6, MITOCHONDRIAL"/>
    <property type="match status" value="1"/>
</dbReference>
<evidence type="ECO:0000256" key="3">
    <source>
        <dbReference type="ARBA" id="ARBA00005349"/>
    </source>
</evidence>
<evidence type="ECO:0000256" key="7">
    <source>
        <dbReference type="ARBA" id="ARBA00023033"/>
    </source>
</evidence>
<evidence type="ECO:0000256" key="1">
    <source>
        <dbReference type="ARBA" id="ARBA00001974"/>
    </source>
</evidence>
<dbReference type="InterPro" id="IPR036188">
    <property type="entry name" value="FAD/NAD-bd_sf"/>
</dbReference>
<reference evidence="10 11" key="1">
    <citation type="submission" date="2019-11" db="EMBL/GenBank/DDBJ databases">
        <authorList>
            <person name="Holert J."/>
        </authorList>
    </citation>
    <scope>NUCLEOTIDE SEQUENCE [LARGE SCALE GENOMIC DNA]</scope>
    <source>
        <strain evidence="10">SB11_3</strain>
    </source>
</reference>
<sequence length="412" mass="45429">MTQNIPAFDVAIIGSGIAGSALACALNNTDLKVVVIEGGTLPDQAPACNSCLDAFDPRVSALTRASESFLEQLGIWPRISALRSQMFDSMYVWDGEGTGNIQFDAREIHQSHLGTLVENRVIVYSLVEELQMSPNVKFLQGVKVRGIVSQTVGGDKHPTHVIELDQDRQVKAGLVVGADGANSFVRQTMDFKTREWDYGHHGLVCTIQMEKPHQNTAWQRFMHTGPCALLPLPDGENGEHFCSIVWSASVEEANRLMALDDQEFCDTLTAATESCLGNVVGASRRFSFPLRQRHALDYVQDGIALVADAAHTIHPLAGQGINLGLQDVRVLAEELLRAHRSGHRIGDLRVLSRYQRRRKGDNLMMMTVMEGFKHLFGQQSLAVSWIRHLGMAGVGQVVPLKRQIMKQAMGVR</sequence>
<keyword evidence="6 10" id="KW-0560">Oxidoreductase</keyword>
<protein>
    <submittedName>
        <fullName evidence="10">2-octaprenylphenol hydroxylase</fullName>
        <ecNumber evidence="10">1.14.13.-</ecNumber>
    </submittedName>
</protein>
<dbReference type="PANTHER" id="PTHR43876">
    <property type="entry name" value="UBIQUINONE BIOSYNTHESIS MONOOXYGENASE COQ6, MITOCHONDRIAL"/>
    <property type="match status" value="1"/>
</dbReference>
<dbReference type="NCBIfam" id="TIGR01988">
    <property type="entry name" value="Ubi-OHases"/>
    <property type="match status" value="1"/>
</dbReference>
<dbReference type="GO" id="GO:0019168">
    <property type="term" value="F:2-polyprenylphenol 6-hydroxylase activity"/>
    <property type="evidence" value="ECO:0007669"/>
    <property type="project" value="TreeGrafter"/>
</dbReference>
<dbReference type="FunFam" id="3.50.50.60:FF:000021">
    <property type="entry name" value="Ubiquinone biosynthesis monooxygenase COQ6"/>
    <property type="match status" value="1"/>
</dbReference>
<keyword evidence="11" id="KW-1185">Reference proteome</keyword>
<keyword evidence="5" id="KW-0274">FAD</keyword>
<evidence type="ECO:0000256" key="6">
    <source>
        <dbReference type="ARBA" id="ARBA00023002"/>
    </source>
</evidence>
<dbReference type="AlphaFoldDB" id="A0A5S9QB26"/>
<dbReference type="Proteomes" id="UP000441399">
    <property type="component" value="Unassembled WGS sequence"/>
</dbReference>
<evidence type="ECO:0000313" key="10">
    <source>
        <dbReference type="EMBL" id="CAA0115385.1"/>
    </source>
</evidence>
<evidence type="ECO:0000256" key="8">
    <source>
        <dbReference type="ARBA" id="ARBA00065734"/>
    </source>
</evidence>